<dbReference type="OrthoDB" id="2735536at2759"/>
<dbReference type="InterPro" id="IPR001509">
    <property type="entry name" value="Epimerase_deHydtase"/>
</dbReference>
<dbReference type="GO" id="GO:0016616">
    <property type="term" value="F:oxidoreductase activity, acting on the CH-OH group of donors, NAD or NADP as acceptor"/>
    <property type="evidence" value="ECO:0007669"/>
    <property type="project" value="TreeGrafter"/>
</dbReference>
<dbReference type="SUPFAM" id="SSF51735">
    <property type="entry name" value="NAD(P)-binding Rossmann-fold domains"/>
    <property type="match status" value="1"/>
</dbReference>
<organism evidence="3 4">
    <name type="scientific">Edaphochlamys debaryana</name>
    <dbReference type="NCBI Taxonomy" id="47281"/>
    <lineage>
        <taxon>Eukaryota</taxon>
        <taxon>Viridiplantae</taxon>
        <taxon>Chlorophyta</taxon>
        <taxon>core chlorophytes</taxon>
        <taxon>Chlorophyceae</taxon>
        <taxon>CS clade</taxon>
        <taxon>Chlamydomonadales</taxon>
        <taxon>Chlamydomonadales incertae sedis</taxon>
        <taxon>Edaphochlamys</taxon>
    </lineage>
</organism>
<dbReference type="Proteomes" id="UP000612055">
    <property type="component" value="Unassembled WGS sequence"/>
</dbReference>
<sequence>MSDPVPAVQPQAITSTVERLRKVPLQHAELLAPIQTVFVSGCTGYIASAIVERLLRRGHTVHATCRDPSKLDALQPLLALPGAAERLKLFKADLSVSGSFDAAMEGCSVAFHVAAPVHLNRIPPGEERRVMIDPMLAGVDNVLGAANRTPTVRRVVMTSSISALNTSAGDKPGGKFDENDWNHTASETNVPYAYGKRLSEQRAWELAKAQSRWTLVTVLPSVVFGPTAGVCPNSESVQAITELLWPGLMWPAAGAMGVPVVDARDVAVIHTLAAFTPKAHGRYIAHAEGTSMRAVTYMVARRFPANVWPSHLTAPYWLVWAVAPLLKLRRDVVRAMWGPPPQYDTSRTESDLAPPPWLPLEATMIDMILDCADKGMIKLKQKMP</sequence>
<evidence type="ECO:0000256" key="1">
    <source>
        <dbReference type="ARBA" id="ARBA00023002"/>
    </source>
</evidence>
<dbReference type="EMBL" id="JAEHOE010000038">
    <property type="protein sequence ID" value="KAG2493312.1"/>
    <property type="molecule type" value="Genomic_DNA"/>
</dbReference>
<evidence type="ECO:0000313" key="4">
    <source>
        <dbReference type="Proteomes" id="UP000612055"/>
    </source>
</evidence>
<feature type="domain" description="NAD-dependent epimerase/dehydratase" evidence="2">
    <location>
        <begin position="37"/>
        <end position="273"/>
    </location>
</feature>
<reference evidence="3" key="1">
    <citation type="journal article" date="2020" name="bioRxiv">
        <title>Comparative genomics of Chlamydomonas.</title>
        <authorList>
            <person name="Craig R.J."/>
            <person name="Hasan A.R."/>
            <person name="Ness R.W."/>
            <person name="Keightley P.D."/>
        </authorList>
    </citation>
    <scope>NUCLEOTIDE SEQUENCE</scope>
    <source>
        <strain evidence="3">CCAP 11/70</strain>
    </source>
</reference>
<accession>A0A835Y142</accession>
<proteinExistence type="predicted"/>
<keyword evidence="1" id="KW-0560">Oxidoreductase</keyword>
<keyword evidence="4" id="KW-1185">Reference proteome</keyword>
<dbReference type="FunFam" id="3.40.50.720:FF:000085">
    <property type="entry name" value="Dihydroflavonol reductase"/>
    <property type="match status" value="1"/>
</dbReference>
<dbReference type="InterPro" id="IPR050425">
    <property type="entry name" value="NAD(P)_dehydrat-like"/>
</dbReference>
<dbReference type="Gene3D" id="3.40.50.720">
    <property type="entry name" value="NAD(P)-binding Rossmann-like Domain"/>
    <property type="match status" value="1"/>
</dbReference>
<evidence type="ECO:0000313" key="3">
    <source>
        <dbReference type="EMBL" id="KAG2493312.1"/>
    </source>
</evidence>
<dbReference type="AlphaFoldDB" id="A0A835Y142"/>
<evidence type="ECO:0000259" key="2">
    <source>
        <dbReference type="Pfam" id="PF01370"/>
    </source>
</evidence>
<dbReference type="InterPro" id="IPR036291">
    <property type="entry name" value="NAD(P)-bd_dom_sf"/>
</dbReference>
<dbReference type="PANTHER" id="PTHR10366:SF852">
    <property type="entry name" value="CINNAMOYL-COA REDUCTASE CAD2"/>
    <property type="match status" value="1"/>
</dbReference>
<dbReference type="Pfam" id="PF01370">
    <property type="entry name" value="Epimerase"/>
    <property type="match status" value="1"/>
</dbReference>
<gene>
    <name evidence="3" type="ORF">HYH03_008447</name>
</gene>
<comment type="caution">
    <text evidence="3">The sequence shown here is derived from an EMBL/GenBank/DDBJ whole genome shotgun (WGS) entry which is preliminary data.</text>
</comment>
<protein>
    <recommendedName>
        <fullName evidence="2">NAD-dependent epimerase/dehydratase domain-containing protein</fullName>
    </recommendedName>
</protein>
<dbReference type="PANTHER" id="PTHR10366">
    <property type="entry name" value="NAD DEPENDENT EPIMERASE/DEHYDRATASE"/>
    <property type="match status" value="1"/>
</dbReference>
<name>A0A835Y142_9CHLO</name>